<keyword evidence="2" id="KW-0238">DNA-binding</keyword>
<comment type="caution">
    <text evidence="4">The sequence shown here is derived from an EMBL/GenBank/DDBJ whole genome shotgun (WGS) entry which is preliminary data.</text>
</comment>
<dbReference type="PROSITE" id="PS50943">
    <property type="entry name" value="HTH_CROC1"/>
    <property type="match status" value="1"/>
</dbReference>
<dbReference type="GO" id="GO:0003677">
    <property type="term" value="F:DNA binding"/>
    <property type="evidence" value="ECO:0007669"/>
    <property type="project" value="UniProtKB-KW"/>
</dbReference>
<name>A0A229SMY3_9PSEU</name>
<evidence type="ECO:0000256" key="1">
    <source>
        <dbReference type="ARBA" id="ARBA00007227"/>
    </source>
</evidence>
<dbReference type="InterPro" id="IPR010359">
    <property type="entry name" value="IrrE_HExxH"/>
</dbReference>
<accession>A0A229SMY3</accession>
<dbReference type="InterPro" id="IPR010982">
    <property type="entry name" value="Lambda_DNA-bd_dom_sf"/>
</dbReference>
<dbReference type="CDD" id="cd00093">
    <property type="entry name" value="HTH_XRE"/>
    <property type="match status" value="1"/>
</dbReference>
<dbReference type="Proteomes" id="UP000215199">
    <property type="component" value="Unassembled WGS sequence"/>
</dbReference>
<dbReference type="EMBL" id="NMUL01000067">
    <property type="protein sequence ID" value="OXM60041.1"/>
    <property type="molecule type" value="Genomic_DNA"/>
</dbReference>
<proteinExistence type="inferred from homology"/>
<dbReference type="NCBIfam" id="TIGR02607">
    <property type="entry name" value="antidote_HigA"/>
    <property type="match status" value="1"/>
</dbReference>
<protein>
    <submittedName>
        <fullName evidence="4">Addiction module antidote protein, HigA family</fullName>
    </submittedName>
</protein>
<comment type="similarity">
    <text evidence="1">Belongs to the short-chain fatty acyl-CoA assimilation regulator (ScfR) family.</text>
</comment>
<dbReference type="PANTHER" id="PTHR36924:SF1">
    <property type="entry name" value="ANTITOXIN HIGA-1"/>
    <property type="match status" value="1"/>
</dbReference>
<evidence type="ECO:0000259" key="3">
    <source>
        <dbReference type="PROSITE" id="PS50943"/>
    </source>
</evidence>
<organism evidence="4 5">
    <name type="scientific">Amycolatopsis vastitatis</name>
    <dbReference type="NCBI Taxonomy" id="1905142"/>
    <lineage>
        <taxon>Bacteria</taxon>
        <taxon>Bacillati</taxon>
        <taxon>Actinomycetota</taxon>
        <taxon>Actinomycetes</taxon>
        <taxon>Pseudonocardiales</taxon>
        <taxon>Pseudonocardiaceae</taxon>
        <taxon>Amycolatopsis</taxon>
    </lineage>
</organism>
<dbReference type="PANTHER" id="PTHR36924">
    <property type="entry name" value="ANTITOXIN HIGA-1"/>
    <property type="match status" value="1"/>
</dbReference>
<dbReference type="InterPro" id="IPR001387">
    <property type="entry name" value="Cro/C1-type_HTH"/>
</dbReference>
<gene>
    <name evidence="4" type="primary">higA</name>
    <name evidence="4" type="ORF">CF165_44805</name>
</gene>
<evidence type="ECO:0000256" key="2">
    <source>
        <dbReference type="ARBA" id="ARBA00023125"/>
    </source>
</evidence>
<dbReference type="Gene3D" id="1.10.10.2910">
    <property type="match status" value="1"/>
</dbReference>
<dbReference type="Pfam" id="PF01381">
    <property type="entry name" value="HTH_3"/>
    <property type="match status" value="1"/>
</dbReference>
<sequence>MRSVPTDPPPINPEPVGTWLADELEARDWSQADFAAILGRPTQFVSEIINGKKEITRESAAQIGAALGQTAEMWLNLQDQYLLAEQAKNVSAQAKLNDVRKRALISKHAPVQLLRKRGILRATELGALEKEVKELFELESLEDEPKFLVSARRANKNEDLSVLQRSWFACVRRQARLQPPSKPYSAKALQRLARSLSKTLHASDDFANLPGRFAEAGVRLVFVDAFPSAKIDGGAMYVDGYPVIGLSGRGKRLDKVLFTLLHEIAHVLLAHVDSNHYIVEEIDDPQSAHSAHEKQADDAAGDLLFPDGPPRVPARISGPWVDQVAAELGVSRIVVIGHLQHLRRLDWRTTLAKNAPSVGDALESWE</sequence>
<evidence type="ECO:0000313" key="4">
    <source>
        <dbReference type="EMBL" id="OXM60041.1"/>
    </source>
</evidence>
<keyword evidence="5" id="KW-1185">Reference proteome</keyword>
<evidence type="ECO:0000313" key="5">
    <source>
        <dbReference type="Proteomes" id="UP000215199"/>
    </source>
</evidence>
<dbReference type="InterPro" id="IPR013430">
    <property type="entry name" value="Toxin_antidote_HigA"/>
</dbReference>
<dbReference type="SMART" id="SM00530">
    <property type="entry name" value="HTH_XRE"/>
    <property type="match status" value="1"/>
</dbReference>
<reference evidence="5" key="1">
    <citation type="submission" date="2017-07" db="EMBL/GenBank/DDBJ databases">
        <title>Comparative genome mining reveals phylogenetic distribution patterns of secondary metabolites in Amycolatopsis.</title>
        <authorList>
            <person name="Adamek M."/>
            <person name="Alanjary M."/>
            <person name="Sales-Ortells H."/>
            <person name="Goodfellow M."/>
            <person name="Bull A.T."/>
            <person name="Kalinowski J."/>
            <person name="Ziemert N."/>
        </authorList>
    </citation>
    <scope>NUCLEOTIDE SEQUENCE [LARGE SCALE GENOMIC DNA]</scope>
    <source>
        <strain evidence="5">H5</strain>
    </source>
</reference>
<dbReference type="AlphaFoldDB" id="A0A229SMY3"/>
<feature type="domain" description="HTH cro/C1-type" evidence="3">
    <location>
        <begin position="20"/>
        <end position="74"/>
    </location>
</feature>
<dbReference type="OrthoDB" id="9794834at2"/>
<dbReference type="Pfam" id="PF06114">
    <property type="entry name" value="Peptidase_M78"/>
    <property type="match status" value="1"/>
</dbReference>
<dbReference type="SUPFAM" id="SSF47413">
    <property type="entry name" value="lambda repressor-like DNA-binding domains"/>
    <property type="match status" value="1"/>
</dbReference>
<dbReference type="Gene3D" id="1.10.260.40">
    <property type="entry name" value="lambda repressor-like DNA-binding domains"/>
    <property type="match status" value="1"/>
</dbReference>